<keyword evidence="2" id="KW-0812">Transmembrane</keyword>
<dbReference type="PANTHER" id="PTHR48148">
    <property type="entry name" value="KERATINOCYTE PROLINE-RICH PROTEIN"/>
    <property type="match status" value="1"/>
</dbReference>
<dbReference type="Proteomes" id="UP000177042">
    <property type="component" value="Unassembled WGS sequence"/>
</dbReference>
<feature type="compositionally biased region" description="Pro residues" evidence="1">
    <location>
        <begin position="331"/>
        <end position="370"/>
    </location>
</feature>
<gene>
    <name evidence="4" type="ORF">A3C26_01910</name>
</gene>
<proteinExistence type="predicted"/>
<evidence type="ECO:0000256" key="2">
    <source>
        <dbReference type="SAM" id="Phobius"/>
    </source>
</evidence>
<feature type="region of interest" description="Disordered" evidence="1">
    <location>
        <begin position="331"/>
        <end position="398"/>
    </location>
</feature>
<accession>A0A1F5JB30</accession>
<feature type="region of interest" description="Disordered" evidence="1">
    <location>
        <begin position="40"/>
        <end position="74"/>
    </location>
</feature>
<feature type="compositionally biased region" description="Low complexity" evidence="1">
    <location>
        <begin position="56"/>
        <end position="74"/>
    </location>
</feature>
<dbReference type="Pfam" id="PF17892">
    <property type="entry name" value="Cadherin_5"/>
    <property type="match status" value="1"/>
</dbReference>
<dbReference type="Gene3D" id="2.60.40.3440">
    <property type="match status" value="1"/>
</dbReference>
<protein>
    <recommendedName>
        <fullName evidence="3">Cadherin-like domain-containing protein</fullName>
    </recommendedName>
</protein>
<reference evidence="4 5" key="1">
    <citation type="journal article" date="2016" name="Nat. Commun.">
        <title>Thousands of microbial genomes shed light on interconnected biogeochemical processes in an aquifer system.</title>
        <authorList>
            <person name="Anantharaman K."/>
            <person name="Brown C.T."/>
            <person name="Hug L.A."/>
            <person name="Sharon I."/>
            <person name="Castelle C.J."/>
            <person name="Probst A.J."/>
            <person name="Thomas B.C."/>
            <person name="Singh A."/>
            <person name="Wilkins M.J."/>
            <person name="Karaoz U."/>
            <person name="Brodie E.L."/>
            <person name="Williams K.H."/>
            <person name="Hubbard S.S."/>
            <person name="Banfield J.F."/>
        </authorList>
    </citation>
    <scope>NUCLEOTIDE SEQUENCE [LARGE SCALE GENOMIC DNA]</scope>
</reference>
<keyword evidence="2" id="KW-0472">Membrane</keyword>
<evidence type="ECO:0000313" key="4">
    <source>
        <dbReference type="EMBL" id="OGE25854.1"/>
    </source>
</evidence>
<evidence type="ECO:0000256" key="1">
    <source>
        <dbReference type="SAM" id="MobiDB-lite"/>
    </source>
</evidence>
<keyword evidence="2" id="KW-1133">Transmembrane helix</keyword>
<organism evidence="4 5">
    <name type="scientific">Candidatus Daviesbacteria bacterium RIFCSPHIGHO2_02_FULL_39_12</name>
    <dbReference type="NCBI Taxonomy" id="1797770"/>
    <lineage>
        <taxon>Bacteria</taxon>
        <taxon>Candidatus Daviesiibacteriota</taxon>
    </lineage>
</organism>
<evidence type="ECO:0000259" key="3">
    <source>
        <dbReference type="Pfam" id="PF17892"/>
    </source>
</evidence>
<sequence length="993" mass="105860">MILLGFKKKIAAILIALFLVNQQLLVPLIYAQEATSSASVFTTPESSPGPEPDPSPSAEATGSASQSPAPSPSTQEIKTWLITYKETMGQSLNISGLTPAEFTKQILLPAMNEASKYHGYSDSNAQPALRYTLADTDIHSENNPRPARYADLFNRYNLCSYAKANDIKAIILWADGRYNRSLTEIIWESAITGNKGFSTNGPTLPSVCDKTIVIYALDYTRDLAEALESYGHHLETVFRQFRPEYYNWADRGSCGNDHNPPNSRFEYDRSNTANFQSDCKDFKPDSSGVRETLNCNAWGCSGDGWLKWWMQNMPSSWWTYIRDADAVVPSPVPATTPSPSPSSFPSPTPIPTSLPTPIPTPTLTPSPSPTPTSTSSPSPSPTPSPTICISTTTTQRIPPQDITGCSAAIMPRFLPSVLGSTFNNLSVGTTNPYFNPGVSLGSANNLFYGLTTTPGTRIVVTNPTTTRLPLIDTTAPTGSFVINNNSLYTNSRQVTLNFSDVSGDVTKIKIGNGATGSYQNPVTFTNPYTYTLPNNGDGLYTLRVRFMDAADNESSGVIADRIFLNTTSPMATDDIVSTVKNDWLMINPADLLANDADAGGDPLRVMEVKNAAKGEVVLSDSRIIFFPENNFTGRAGFDYTVTDGINEATAHVNIRVRAPVNNNQILVAPEATVSASLPQVVIDRESENSTINVPADVPNSSLDLSNLTSESGNNRVATVSADITVNAETSLGNITVQIPANIQIQGPVNWTGTINNPRIEDNSSVSVPAVNGYNTTTHSVIEVGFGDIPLSFNKAVRLSLAGQTGRLAGYSRAGVFTPITTACSDDFQQAGDNLPAEGDCKIDTGEDLVIWTKHFTKFATYTQTQSASGSSSSSSSSSSVGSDGGDGLGCAVHDCSVRSAPAQNQTSVVFTQPAAAGFAQGILGITSNEQTGGNVGIGQVEGISTPSAIQQTSATDAVQGQTETQESPFNTKVVIIVVAIILAGFGIFKLLIK</sequence>
<feature type="domain" description="Cadherin-like" evidence="3">
    <location>
        <begin position="568"/>
        <end position="656"/>
    </location>
</feature>
<dbReference type="EMBL" id="MFCX01000020">
    <property type="protein sequence ID" value="OGE25854.1"/>
    <property type="molecule type" value="Genomic_DNA"/>
</dbReference>
<dbReference type="InterPro" id="IPR041690">
    <property type="entry name" value="Cadherin_5"/>
</dbReference>
<feature type="transmembrane region" description="Helical" evidence="2">
    <location>
        <begin position="973"/>
        <end position="992"/>
    </location>
</feature>
<name>A0A1F5JB30_9BACT</name>
<feature type="compositionally biased region" description="Low complexity" evidence="1">
    <location>
        <begin position="385"/>
        <end position="394"/>
    </location>
</feature>
<dbReference type="PANTHER" id="PTHR48148:SF2">
    <property type="entry name" value="PA14 DOMAIN-CONTAINING PROTEIN"/>
    <property type="match status" value="1"/>
</dbReference>
<evidence type="ECO:0000313" key="5">
    <source>
        <dbReference type="Proteomes" id="UP000177042"/>
    </source>
</evidence>
<dbReference type="AlphaFoldDB" id="A0A1F5JB30"/>
<comment type="caution">
    <text evidence="4">The sequence shown here is derived from an EMBL/GenBank/DDBJ whole genome shotgun (WGS) entry which is preliminary data.</text>
</comment>